<keyword evidence="3" id="KW-0804">Transcription</keyword>
<dbReference type="PANTHER" id="PTHR47504">
    <property type="entry name" value="RIGHT ORIGIN-BINDING PROTEIN"/>
    <property type="match status" value="1"/>
</dbReference>
<evidence type="ECO:0000256" key="2">
    <source>
        <dbReference type="ARBA" id="ARBA00023125"/>
    </source>
</evidence>
<organism evidence="5 6">
    <name type="scientific">Acetanaerobacterium elongatum</name>
    <dbReference type="NCBI Taxonomy" id="258515"/>
    <lineage>
        <taxon>Bacteria</taxon>
        <taxon>Bacillati</taxon>
        <taxon>Bacillota</taxon>
        <taxon>Clostridia</taxon>
        <taxon>Eubacteriales</taxon>
        <taxon>Oscillospiraceae</taxon>
        <taxon>Acetanaerobacterium</taxon>
    </lineage>
</organism>
<dbReference type="EMBL" id="FNID01000003">
    <property type="protein sequence ID" value="SDM67410.1"/>
    <property type="molecule type" value="Genomic_DNA"/>
</dbReference>
<dbReference type="InterPro" id="IPR010499">
    <property type="entry name" value="AraC_E-bd"/>
</dbReference>
<gene>
    <name evidence="5" type="ORF">SAMN05192585_10358</name>
</gene>
<evidence type="ECO:0000259" key="4">
    <source>
        <dbReference type="PROSITE" id="PS01124"/>
    </source>
</evidence>
<dbReference type="PROSITE" id="PS01124">
    <property type="entry name" value="HTH_ARAC_FAMILY_2"/>
    <property type="match status" value="1"/>
</dbReference>
<dbReference type="InterPro" id="IPR011256">
    <property type="entry name" value="Reg_factor_effector_dom_sf"/>
</dbReference>
<keyword evidence="2" id="KW-0238">DNA-binding</keyword>
<dbReference type="SMART" id="SM00871">
    <property type="entry name" value="AraC_E_bind"/>
    <property type="match status" value="1"/>
</dbReference>
<evidence type="ECO:0000256" key="3">
    <source>
        <dbReference type="ARBA" id="ARBA00023163"/>
    </source>
</evidence>
<sequence length="301" mass="34493">MDMLRLFNGAMDYIEQNLEGRIDYDQLARLVCSSQFQFARMFSFLAGVPLSEYIRRRRMTLAAFELQNSEVKVIDLALKYGYESPEAFTRAFVSVHGMPPSAARTEGVHLKAYPQISFQITIQGVTKMDYRIVEREAFTVYGIERIFDMTGDRNLIEIPRFWKECYDNGEVDKLGETSGMVCGVGDSGRCPVGGLCSYESDKLKAPYFPYMLFVEKTEKSNSDGYTEVVVPASTWAVFRSEEYTDGDGSVTAACQNLYKRIYGEWFPTASYTLISGYELEIYYWSKTGKTYMEVWLRVQPK</sequence>
<proteinExistence type="predicted"/>
<dbReference type="InterPro" id="IPR009057">
    <property type="entry name" value="Homeodomain-like_sf"/>
</dbReference>
<dbReference type="SMART" id="SM00342">
    <property type="entry name" value="HTH_ARAC"/>
    <property type="match status" value="1"/>
</dbReference>
<dbReference type="InterPro" id="IPR018060">
    <property type="entry name" value="HTH_AraC"/>
</dbReference>
<dbReference type="SUPFAM" id="SSF55136">
    <property type="entry name" value="Probable bacterial effector-binding domain"/>
    <property type="match status" value="1"/>
</dbReference>
<dbReference type="PROSITE" id="PS00041">
    <property type="entry name" value="HTH_ARAC_FAMILY_1"/>
    <property type="match status" value="1"/>
</dbReference>
<keyword evidence="1" id="KW-0805">Transcription regulation</keyword>
<reference evidence="5 6" key="1">
    <citation type="submission" date="2016-10" db="EMBL/GenBank/DDBJ databases">
        <authorList>
            <person name="de Groot N.N."/>
        </authorList>
    </citation>
    <scope>NUCLEOTIDE SEQUENCE [LARGE SCALE GENOMIC DNA]</scope>
    <source>
        <strain evidence="5 6">CGMCC 1.5012</strain>
    </source>
</reference>
<dbReference type="OrthoDB" id="9801123at2"/>
<dbReference type="Pfam" id="PF06445">
    <property type="entry name" value="GyrI-like"/>
    <property type="match status" value="1"/>
</dbReference>
<protein>
    <submittedName>
        <fullName evidence="5">AraC family transcriptional regulator</fullName>
    </submittedName>
</protein>
<accession>A0A1G9V5Q4</accession>
<dbReference type="InterPro" id="IPR050959">
    <property type="entry name" value="MarA-like"/>
</dbReference>
<dbReference type="PANTHER" id="PTHR47504:SF5">
    <property type="entry name" value="RIGHT ORIGIN-BINDING PROTEIN"/>
    <property type="match status" value="1"/>
</dbReference>
<name>A0A1G9V5Q4_9FIRM</name>
<keyword evidence="6" id="KW-1185">Reference proteome</keyword>
<dbReference type="InterPro" id="IPR018062">
    <property type="entry name" value="HTH_AraC-typ_CS"/>
</dbReference>
<dbReference type="GO" id="GO:0043565">
    <property type="term" value="F:sequence-specific DNA binding"/>
    <property type="evidence" value="ECO:0007669"/>
    <property type="project" value="InterPro"/>
</dbReference>
<dbReference type="InterPro" id="IPR029442">
    <property type="entry name" value="GyrI-like"/>
</dbReference>
<dbReference type="AlphaFoldDB" id="A0A1G9V5Q4"/>
<dbReference type="Gene3D" id="1.10.10.60">
    <property type="entry name" value="Homeodomain-like"/>
    <property type="match status" value="2"/>
</dbReference>
<dbReference type="GO" id="GO:0003700">
    <property type="term" value="F:DNA-binding transcription factor activity"/>
    <property type="evidence" value="ECO:0007669"/>
    <property type="project" value="InterPro"/>
</dbReference>
<evidence type="ECO:0000313" key="6">
    <source>
        <dbReference type="Proteomes" id="UP000199182"/>
    </source>
</evidence>
<dbReference type="Pfam" id="PF12833">
    <property type="entry name" value="HTH_18"/>
    <property type="match status" value="1"/>
</dbReference>
<dbReference type="RefSeq" id="WP_092637788.1">
    <property type="nucleotide sequence ID" value="NZ_FNID01000003.1"/>
</dbReference>
<evidence type="ECO:0000313" key="5">
    <source>
        <dbReference type="EMBL" id="SDM67410.1"/>
    </source>
</evidence>
<dbReference type="SUPFAM" id="SSF46689">
    <property type="entry name" value="Homeodomain-like"/>
    <property type="match status" value="2"/>
</dbReference>
<evidence type="ECO:0000256" key="1">
    <source>
        <dbReference type="ARBA" id="ARBA00023015"/>
    </source>
</evidence>
<dbReference type="Gene3D" id="3.20.80.10">
    <property type="entry name" value="Regulatory factor, effector binding domain"/>
    <property type="match status" value="1"/>
</dbReference>
<dbReference type="STRING" id="258515.SAMN05192585_10358"/>
<feature type="domain" description="HTH araC/xylS-type" evidence="4">
    <location>
        <begin position="8"/>
        <end position="106"/>
    </location>
</feature>
<dbReference type="Proteomes" id="UP000199182">
    <property type="component" value="Unassembled WGS sequence"/>
</dbReference>